<dbReference type="AlphaFoldDB" id="A0A2W5Q7W7"/>
<dbReference type="GO" id="GO:0016628">
    <property type="term" value="F:oxidoreductase activity, acting on the CH-CH group of donors, NAD or NADP as acceptor"/>
    <property type="evidence" value="ECO:0007669"/>
    <property type="project" value="InterPro"/>
</dbReference>
<dbReference type="SMART" id="SM00829">
    <property type="entry name" value="PKS_ER"/>
    <property type="match status" value="1"/>
</dbReference>
<dbReference type="Pfam" id="PF00107">
    <property type="entry name" value="ADH_zinc_N"/>
    <property type="match status" value="1"/>
</dbReference>
<dbReference type="CDD" id="cd05288">
    <property type="entry name" value="PGDH"/>
    <property type="match status" value="1"/>
</dbReference>
<evidence type="ECO:0000313" key="4">
    <source>
        <dbReference type="Proteomes" id="UP000249082"/>
    </source>
</evidence>
<evidence type="ECO:0000256" key="1">
    <source>
        <dbReference type="ARBA" id="ARBA00023002"/>
    </source>
</evidence>
<dbReference type="Pfam" id="PF16884">
    <property type="entry name" value="ADH_N_2"/>
    <property type="match status" value="1"/>
</dbReference>
<dbReference type="InterPro" id="IPR013149">
    <property type="entry name" value="ADH-like_C"/>
</dbReference>
<feature type="domain" description="Enoyl reductase (ER)" evidence="2">
    <location>
        <begin position="16"/>
        <end position="340"/>
    </location>
</feature>
<dbReference type="Gene3D" id="3.90.180.10">
    <property type="entry name" value="Medium-chain alcohol dehydrogenases, catalytic domain"/>
    <property type="match status" value="1"/>
</dbReference>
<dbReference type="Gene3D" id="3.40.50.720">
    <property type="entry name" value="NAD(P)-binding Rossmann-like Domain"/>
    <property type="match status" value="1"/>
</dbReference>
<protein>
    <submittedName>
        <fullName evidence="3">NADP-dependent oxidoreductase</fullName>
    </submittedName>
</protein>
<dbReference type="SUPFAM" id="SSF51735">
    <property type="entry name" value="NAD(P)-binding Rossmann-fold domains"/>
    <property type="match status" value="1"/>
</dbReference>
<comment type="caution">
    <text evidence="3">The sequence shown here is derived from an EMBL/GenBank/DDBJ whole genome shotgun (WGS) entry which is preliminary data.</text>
</comment>
<evidence type="ECO:0000313" key="3">
    <source>
        <dbReference type="EMBL" id="PZQ53517.1"/>
    </source>
</evidence>
<gene>
    <name evidence="3" type="ORF">DI555_15945</name>
</gene>
<dbReference type="InterPro" id="IPR041694">
    <property type="entry name" value="ADH_N_2"/>
</dbReference>
<dbReference type="SUPFAM" id="SSF50129">
    <property type="entry name" value="GroES-like"/>
    <property type="match status" value="1"/>
</dbReference>
<sequence length="344" mass="35766">MSGTMKQVVLASYAQGNPKPSDFRVEDAPIPQPGEGEVLLRTLWLGLDPLIRFAIDEKRLSGVTQVHPGEVMYGPTVSEVVASNHPGYAVGDVVEDRTGWREYAIVAPDKADWRGPPRKLDPAQAPVSTALGALGMPGQTAHACVIGIGRVAAGETVVISAAAGAVGSLAGQIAKIRGARVIGIAGGPDKCRGLIDLGFDAAADYKAPDFAQQLAKTLPEGADVFIDNVGGEVMLAVLPHLKRGARMPVCGFIAYYGMGLEGPGPDRLPGFFRAIMSKGLEIKGFGGFLVGGQQALDDIAGWIAEGRIHCPESVVEGLEAAPEAFAGVFSGNNHLGKLLVKVSG</sequence>
<dbReference type="InterPro" id="IPR036291">
    <property type="entry name" value="NAD(P)-bd_dom_sf"/>
</dbReference>
<dbReference type="InterPro" id="IPR011032">
    <property type="entry name" value="GroES-like_sf"/>
</dbReference>
<keyword evidence="1" id="KW-0560">Oxidoreductase</keyword>
<dbReference type="InterPro" id="IPR045010">
    <property type="entry name" value="MDR_fam"/>
</dbReference>
<name>A0A2W5Q7W7_9SPHN</name>
<reference evidence="3 4" key="1">
    <citation type="submission" date="2017-08" db="EMBL/GenBank/DDBJ databases">
        <title>Infants hospitalized years apart are colonized by the same room-sourced microbial strains.</title>
        <authorList>
            <person name="Brooks B."/>
            <person name="Olm M.R."/>
            <person name="Firek B.A."/>
            <person name="Baker R."/>
            <person name="Thomas B.C."/>
            <person name="Morowitz M.J."/>
            <person name="Banfield J.F."/>
        </authorList>
    </citation>
    <scope>NUCLEOTIDE SEQUENCE [LARGE SCALE GENOMIC DNA]</scope>
    <source>
        <strain evidence="3">S2_005_002_R2_33</strain>
    </source>
</reference>
<proteinExistence type="predicted"/>
<evidence type="ECO:0000259" key="2">
    <source>
        <dbReference type="SMART" id="SM00829"/>
    </source>
</evidence>
<dbReference type="Proteomes" id="UP000249082">
    <property type="component" value="Unassembled WGS sequence"/>
</dbReference>
<dbReference type="EMBL" id="QFPX01000014">
    <property type="protein sequence ID" value="PZQ53517.1"/>
    <property type="molecule type" value="Genomic_DNA"/>
</dbReference>
<dbReference type="PANTHER" id="PTHR43205:SF7">
    <property type="entry name" value="PROSTAGLANDIN REDUCTASE 1"/>
    <property type="match status" value="1"/>
</dbReference>
<dbReference type="InterPro" id="IPR020843">
    <property type="entry name" value="ER"/>
</dbReference>
<accession>A0A2W5Q7W7</accession>
<organism evidence="3 4">
    <name type="scientific">Novosphingobium pentaromativorans</name>
    <dbReference type="NCBI Taxonomy" id="205844"/>
    <lineage>
        <taxon>Bacteria</taxon>
        <taxon>Pseudomonadati</taxon>
        <taxon>Pseudomonadota</taxon>
        <taxon>Alphaproteobacteria</taxon>
        <taxon>Sphingomonadales</taxon>
        <taxon>Sphingomonadaceae</taxon>
        <taxon>Novosphingobium</taxon>
    </lineage>
</organism>
<dbReference type="PANTHER" id="PTHR43205">
    <property type="entry name" value="PROSTAGLANDIN REDUCTASE"/>
    <property type="match status" value="1"/>
</dbReference>